<proteinExistence type="inferred from homology"/>
<evidence type="ECO:0000313" key="8">
    <source>
        <dbReference type="EMBL" id="QCI96799.1"/>
    </source>
</evidence>
<evidence type="ECO:0000313" key="9">
    <source>
        <dbReference type="EMBL" id="QYA07776.1"/>
    </source>
</evidence>
<dbReference type="SUPFAM" id="SSF52788">
    <property type="entry name" value="Phosphotyrosine protein phosphatases I"/>
    <property type="match status" value="1"/>
</dbReference>
<organism evidence="8 10">
    <name type="scientific">Agrobacterium larrymoorei</name>
    <dbReference type="NCBI Taxonomy" id="160699"/>
    <lineage>
        <taxon>Bacteria</taxon>
        <taxon>Pseudomonadati</taxon>
        <taxon>Pseudomonadota</taxon>
        <taxon>Alphaproteobacteria</taxon>
        <taxon>Hyphomicrobiales</taxon>
        <taxon>Rhizobiaceae</taxon>
        <taxon>Rhizobium/Agrobacterium group</taxon>
        <taxon>Agrobacterium</taxon>
    </lineage>
</organism>
<dbReference type="CDD" id="cd16343">
    <property type="entry name" value="LMWPTP"/>
    <property type="match status" value="1"/>
</dbReference>
<evidence type="ECO:0000256" key="3">
    <source>
        <dbReference type="ARBA" id="ARBA00022490"/>
    </source>
</evidence>
<comment type="subcellular location">
    <subcellularLocation>
        <location evidence="1">Cytoplasm</location>
    </subcellularLocation>
</comment>
<dbReference type="PANTHER" id="PTHR11717">
    <property type="entry name" value="LOW MOLECULAR WEIGHT PROTEIN TYROSINE PHOSPHATASE"/>
    <property type="match status" value="1"/>
</dbReference>
<dbReference type="PRINTS" id="PR00719">
    <property type="entry name" value="LMWPTPASE"/>
</dbReference>
<evidence type="ECO:0000256" key="4">
    <source>
        <dbReference type="ARBA" id="ARBA00022801"/>
    </source>
</evidence>
<sequence>MKRTSVLFVCMGNICRSPLAEGILSHLAKTNGVENELTIDSAGTGGWHAGNPPDERSTAIAHQHDIDISQQSARQISADDFENFDLILAMDEDNLARLKAACPAEFRNRLHLFGSYTLGQRVSVPDPYYGGEDGFVTVYNMLFAGCSSLLEKMLAERAS</sequence>
<dbReference type="Proteomes" id="UP000826513">
    <property type="component" value="Chromosome 1"/>
</dbReference>
<evidence type="ECO:0000313" key="10">
    <source>
        <dbReference type="Proteomes" id="UP000298545"/>
    </source>
</evidence>
<evidence type="ECO:0000259" key="7">
    <source>
        <dbReference type="SMART" id="SM00226"/>
    </source>
</evidence>
<dbReference type="InterPro" id="IPR050438">
    <property type="entry name" value="LMW_PTPase"/>
</dbReference>
<dbReference type="KEGG" id="alf:CFBP5473_02010"/>
<dbReference type="InterPro" id="IPR023485">
    <property type="entry name" value="Ptyr_pPase"/>
</dbReference>
<dbReference type="InterPro" id="IPR036196">
    <property type="entry name" value="Ptyr_pPase_sf"/>
</dbReference>
<keyword evidence="4" id="KW-0378">Hydrolase</keyword>
<dbReference type="Gene3D" id="3.40.50.2300">
    <property type="match status" value="1"/>
</dbReference>
<reference evidence="8 10" key="1">
    <citation type="submission" date="2019-04" db="EMBL/GenBank/DDBJ databases">
        <title>Complete genome sequence of Agrobacterium larrymoorei CFBP5473.</title>
        <authorList>
            <person name="Haryono M."/>
            <person name="Chou L."/>
            <person name="Lin Y.-C."/>
            <person name="Lai E.-M."/>
            <person name="Kuo C.-H."/>
        </authorList>
    </citation>
    <scope>NUCLEOTIDE SEQUENCE [LARGE SCALE GENOMIC DNA]</scope>
    <source>
        <strain evidence="8 10">CFBP5473</strain>
    </source>
</reference>
<accession>A0A4D7DR59</accession>
<dbReference type="GO" id="GO:0005737">
    <property type="term" value="C:cytoplasm"/>
    <property type="evidence" value="ECO:0007669"/>
    <property type="project" value="UniProtKB-SubCell"/>
</dbReference>
<dbReference type="FunFam" id="3.40.50.2300:FF:000105">
    <property type="entry name" value="Low molecular weight phosphotyrosine protein"/>
    <property type="match status" value="1"/>
</dbReference>
<dbReference type="OrthoDB" id="9784339at2"/>
<evidence type="ECO:0000313" key="11">
    <source>
        <dbReference type="Proteomes" id="UP000826513"/>
    </source>
</evidence>
<dbReference type="RefSeq" id="WP_084631422.1">
    <property type="nucleotide sequence ID" value="NZ_CP039691.1"/>
</dbReference>
<keyword evidence="11" id="KW-1185">Reference proteome</keyword>
<dbReference type="SMART" id="SM00226">
    <property type="entry name" value="LMWPc"/>
    <property type="match status" value="1"/>
</dbReference>
<dbReference type="EMBL" id="CP039691">
    <property type="protein sequence ID" value="QCI96799.1"/>
    <property type="molecule type" value="Genomic_DNA"/>
</dbReference>
<feature type="active site" description="Nucleophile" evidence="6">
    <location>
        <position position="10"/>
    </location>
</feature>
<dbReference type="EMBL" id="CP072167">
    <property type="protein sequence ID" value="QYA07776.1"/>
    <property type="molecule type" value="Genomic_DNA"/>
</dbReference>
<reference evidence="9 11" key="2">
    <citation type="submission" date="2021-03" db="EMBL/GenBank/DDBJ databases">
        <title>Rapid diversification of plasmids in a genus of pathogenic and nitrogen fixing bacteria.</title>
        <authorList>
            <person name="Weisberg A.J."/>
            <person name="Miller M."/>
            <person name="Ream W."/>
            <person name="Grunwald N.J."/>
            <person name="Chang J.H."/>
        </authorList>
    </citation>
    <scope>NUCLEOTIDE SEQUENCE [LARGE SCALE GENOMIC DNA]</scope>
    <source>
        <strain evidence="9 11">AF3.44</strain>
    </source>
</reference>
<keyword evidence="3" id="KW-0963">Cytoplasm</keyword>
<comment type="similarity">
    <text evidence="2">Belongs to the low molecular weight phosphotyrosine protein phosphatase family.</text>
</comment>
<dbReference type="AlphaFoldDB" id="A0A4D7DR59"/>
<evidence type="ECO:0000256" key="1">
    <source>
        <dbReference type="ARBA" id="ARBA00004496"/>
    </source>
</evidence>
<feature type="active site" evidence="6">
    <location>
        <position position="16"/>
    </location>
</feature>
<evidence type="ECO:0000256" key="2">
    <source>
        <dbReference type="ARBA" id="ARBA00011063"/>
    </source>
</evidence>
<evidence type="ECO:0000256" key="5">
    <source>
        <dbReference type="ARBA" id="ARBA00022912"/>
    </source>
</evidence>
<keyword evidence="5" id="KW-0904">Protein phosphatase</keyword>
<evidence type="ECO:0000256" key="6">
    <source>
        <dbReference type="PIRSR" id="PIRSR617867-1"/>
    </source>
</evidence>
<feature type="domain" description="Phosphotyrosine protein phosphatase I" evidence="7">
    <location>
        <begin position="4"/>
        <end position="152"/>
    </location>
</feature>
<gene>
    <name evidence="8" type="ORF">CFBP5473_02010</name>
    <name evidence="9" type="ORF">J5285_03385</name>
</gene>
<dbReference type="PANTHER" id="PTHR11717:SF7">
    <property type="entry name" value="LOW MOLECULAR WEIGHT PHOSPHOTYROSINE PROTEIN PHOSPHATASE"/>
    <property type="match status" value="1"/>
</dbReference>
<feature type="active site" description="Proton donor" evidence="6">
    <location>
        <position position="126"/>
    </location>
</feature>
<protein>
    <submittedName>
        <fullName evidence="8">Low molecular weight phosphotyrosine protein phosphatase</fullName>
    </submittedName>
</protein>
<dbReference type="GO" id="GO:0004725">
    <property type="term" value="F:protein tyrosine phosphatase activity"/>
    <property type="evidence" value="ECO:0007669"/>
    <property type="project" value="InterPro"/>
</dbReference>
<dbReference type="STRING" id="1367849.GCA_000518585_00755"/>
<dbReference type="Proteomes" id="UP000298545">
    <property type="component" value="Chromosome circular"/>
</dbReference>
<dbReference type="InterPro" id="IPR017867">
    <property type="entry name" value="Tyr_phospatase_low_mol_wt"/>
</dbReference>
<name>A0A4D7DR59_9HYPH</name>
<dbReference type="Pfam" id="PF01451">
    <property type="entry name" value="LMWPc"/>
    <property type="match status" value="1"/>
</dbReference>